<evidence type="ECO:0000256" key="1">
    <source>
        <dbReference type="SAM" id="MobiDB-lite"/>
    </source>
</evidence>
<dbReference type="SUPFAM" id="SSF141371">
    <property type="entry name" value="PilZ domain-like"/>
    <property type="match status" value="1"/>
</dbReference>
<reference evidence="3 4" key="1">
    <citation type="journal article" date="2019" name="Environ. Microbiol.">
        <title>Species interactions and distinct microbial communities in high Arctic permafrost affected cryosols are associated with the CH4 and CO2 gas fluxes.</title>
        <authorList>
            <person name="Altshuler I."/>
            <person name="Hamel J."/>
            <person name="Turney S."/>
            <person name="Magnuson E."/>
            <person name="Levesque R."/>
            <person name="Greer C."/>
            <person name="Whyte L.G."/>
        </authorList>
    </citation>
    <scope>NUCLEOTIDE SEQUENCE [LARGE SCALE GENOMIC DNA]</scope>
    <source>
        <strain evidence="3 4">S5.1</strain>
    </source>
</reference>
<dbReference type="Pfam" id="PF07238">
    <property type="entry name" value="PilZ"/>
    <property type="match status" value="1"/>
</dbReference>
<evidence type="ECO:0000313" key="3">
    <source>
        <dbReference type="EMBL" id="TPG14330.1"/>
    </source>
</evidence>
<dbReference type="OrthoDB" id="7391081at2"/>
<sequence>MDRSTIDYLTVGDGAEGSIKRGRTRDSLYLKATLQFANEPKSREIRVRNLSEGGMMAEFDRVVPSGTPVIVDVRGVGEVPGRVAWCAEGRAGISFDAPVDPKRARKRVGTGTTTPDYAKPSVR</sequence>
<dbReference type="AlphaFoldDB" id="A0A502CP57"/>
<dbReference type="RefSeq" id="WP_140867600.1">
    <property type="nucleotide sequence ID" value="NZ_RCZK01000002.1"/>
</dbReference>
<name>A0A502CP57_9SPHN</name>
<feature type="region of interest" description="Disordered" evidence="1">
    <location>
        <begin position="103"/>
        <end position="123"/>
    </location>
</feature>
<proteinExistence type="predicted"/>
<feature type="domain" description="PilZ" evidence="2">
    <location>
        <begin position="29"/>
        <end position="101"/>
    </location>
</feature>
<evidence type="ECO:0000313" key="4">
    <source>
        <dbReference type="Proteomes" id="UP000318413"/>
    </source>
</evidence>
<keyword evidence="4" id="KW-1185">Reference proteome</keyword>
<protein>
    <submittedName>
        <fullName evidence="3">PilZ domain-containing protein</fullName>
    </submittedName>
</protein>
<accession>A0A502CP57</accession>
<organism evidence="3 4">
    <name type="scientific">Sphingomonas oligophenolica</name>
    <dbReference type="NCBI Taxonomy" id="301154"/>
    <lineage>
        <taxon>Bacteria</taxon>
        <taxon>Pseudomonadati</taxon>
        <taxon>Pseudomonadota</taxon>
        <taxon>Alphaproteobacteria</taxon>
        <taxon>Sphingomonadales</taxon>
        <taxon>Sphingomonadaceae</taxon>
        <taxon>Sphingomonas</taxon>
    </lineage>
</organism>
<dbReference type="EMBL" id="RCZK01000002">
    <property type="protein sequence ID" value="TPG14330.1"/>
    <property type="molecule type" value="Genomic_DNA"/>
</dbReference>
<dbReference type="GO" id="GO:0035438">
    <property type="term" value="F:cyclic-di-GMP binding"/>
    <property type="evidence" value="ECO:0007669"/>
    <property type="project" value="InterPro"/>
</dbReference>
<dbReference type="Proteomes" id="UP000318413">
    <property type="component" value="Unassembled WGS sequence"/>
</dbReference>
<comment type="caution">
    <text evidence="3">The sequence shown here is derived from an EMBL/GenBank/DDBJ whole genome shotgun (WGS) entry which is preliminary data.</text>
</comment>
<dbReference type="InterPro" id="IPR009875">
    <property type="entry name" value="PilZ_domain"/>
</dbReference>
<evidence type="ECO:0000259" key="2">
    <source>
        <dbReference type="Pfam" id="PF07238"/>
    </source>
</evidence>
<gene>
    <name evidence="3" type="ORF">EAH84_03185</name>
</gene>